<dbReference type="RefSeq" id="WP_114643137.1">
    <property type="nucleotide sequence ID" value="NZ_JAACIO010000039.1"/>
</dbReference>
<dbReference type="InterPro" id="IPR027417">
    <property type="entry name" value="P-loop_NTPase"/>
</dbReference>
<dbReference type="Gene3D" id="3.40.50.300">
    <property type="entry name" value="P-loop containing nucleotide triphosphate hydrolases"/>
    <property type="match status" value="1"/>
</dbReference>
<proteinExistence type="predicted"/>
<dbReference type="PANTHER" id="PTHR11669">
    <property type="entry name" value="REPLICATION FACTOR C / DNA POLYMERASE III GAMMA-TAU SUBUNIT"/>
    <property type="match status" value="1"/>
</dbReference>
<dbReference type="Pfam" id="PF13177">
    <property type="entry name" value="DNA_pol3_delta2"/>
    <property type="match status" value="1"/>
</dbReference>
<protein>
    <submittedName>
        <fullName evidence="1">ATPase</fullName>
    </submittedName>
</protein>
<dbReference type="InterPro" id="IPR050238">
    <property type="entry name" value="DNA_Rep/Repair_Clamp_Loader"/>
</dbReference>
<dbReference type="PANTHER" id="PTHR11669:SF8">
    <property type="entry name" value="DNA POLYMERASE III SUBUNIT DELTA"/>
    <property type="match status" value="1"/>
</dbReference>
<keyword evidence="2" id="KW-1185">Reference proteome</keyword>
<comment type="caution">
    <text evidence="1">The sequence shown here is derived from an EMBL/GenBank/DDBJ whole genome shotgun (WGS) entry which is preliminary data.</text>
</comment>
<accession>A0ABX9KFG9</accession>
<reference evidence="1 2" key="1">
    <citation type="submission" date="2018-08" db="EMBL/GenBank/DDBJ databases">
        <title>Draft genome sequence of Psychrilyobacter sp. strain SD5 isolated from Black Sea water.</title>
        <authorList>
            <person name="Yadav S."/>
            <person name="Villanueva L."/>
            <person name="Damste J.S.S."/>
        </authorList>
    </citation>
    <scope>NUCLEOTIDE SEQUENCE [LARGE SCALE GENOMIC DNA]</scope>
    <source>
        <strain evidence="1 2">SD5</strain>
    </source>
</reference>
<evidence type="ECO:0000313" key="2">
    <source>
        <dbReference type="Proteomes" id="UP000263486"/>
    </source>
</evidence>
<evidence type="ECO:0000313" key="1">
    <source>
        <dbReference type="EMBL" id="REI40088.1"/>
    </source>
</evidence>
<sequence>MFDTLIFGDEVKLFLKNELRQNKEAGTYLFYGDKGIDLLGLATAFTMAMNCPELENDYCGVCEVCKKIKHGNYADLEIVGLLQGESKVGIDKIKNTIYKASSSSYEGRKKVFIIKDIESMNKYSANALLKIMEEPPKGTFFILVSNTLNILPTILSRSIVVKVDKPSAEDLGITEKVYNFFMGNMGEILEWKEERFDLNEIRSYSNLGEYLNLYLAEKKLKYKIDLLKGIDDYIYNAERIKRSEKLSIVFDLLFILQDDKLVENKSHERKVIEELMHIFIVRLKTPKYTEKLIELKQGLRHNVNTQAALTLFFLNF</sequence>
<gene>
    <name evidence="1" type="ORF">DYH56_12120</name>
</gene>
<dbReference type="EMBL" id="QUAJ01000024">
    <property type="protein sequence ID" value="REI40088.1"/>
    <property type="molecule type" value="Genomic_DNA"/>
</dbReference>
<name>A0ABX9KFG9_9FUSO</name>
<organism evidence="1 2">
    <name type="scientific">Psychrilyobacter piezotolerans</name>
    <dbReference type="NCBI Taxonomy" id="2293438"/>
    <lineage>
        <taxon>Bacteria</taxon>
        <taxon>Fusobacteriati</taxon>
        <taxon>Fusobacteriota</taxon>
        <taxon>Fusobacteriia</taxon>
        <taxon>Fusobacteriales</taxon>
        <taxon>Fusobacteriaceae</taxon>
        <taxon>Psychrilyobacter</taxon>
    </lineage>
</organism>
<dbReference type="Proteomes" id="UP000263486">
    <property type="component" value="Unassembled WGS sequence"/>
</dbReference>
<dbReference type="SUPFAM" id="SSF52540">
    <property type="entry name" value="P-loop containing nucleoside triphosphate hydrolases"/>
    <property type="match status" value="1"/>
</dbReference>